<evidence type="ECO:0000256" key="7">
    <source>
        <dbReference type="SAM" id="MobiDB-lite"/>
    </source>
</evidence>
<protein>
    <recommendedName>
        <fullName evidence="5">U3 small nucleolar RNA-associated protein 11</fullName>
        <shortName evidence="5">U3 snoRNA-associated protein 11</shortName>
    </recommendedName>
</protein>
<sequence length="250" mass="29231">MSSLKKASKLQKTHRERHQPEGRKAFGLLEKKKDYKLRANEYNAKKAILQKLRQKALDKNPDEFYHHMINSAVVNDMHQEKFKGEESEFTPEQIAVMQSQDIKYIIHRRNVEKKKVERLKASLHLISAGPIAKNKHTFFVDEDSEKREFNVANRLDTHPELLSRSFNRPTTSTLESCSIPVPTKSSDLLKEKRYKELETRLAREKQLAVLEEKMRSKILLQNKGNKPVRMVAPGTKDSAPIYRWAQERKK</sequence>
<reference evidence="8" key="1">
    <citation type="submission" date="2009-03" db="EMBL/GenBank/DDBJ databases">
        <title>Caligus rogercresseyi ESTs and full-length cDNAs.</title>
        <authorList>
            <person name="Yasuike M."/>
            <person name="von Schalburg K."/>
            <person name="Cooper G."/>
            <person name="Leong J."/>
            <person name="Jones S.R.M."/>
            <person name="Koop B.F."/>
        </authorList>
    </citation>
    <scope>NUCLEOTIDE SEQUENCE</scope>
    <source>
        <tissue evidence="8">Whole body</tissue>
    </source>
</reference>
<evidence type="ECO:0000256" key="4">
    <source>
        <dbReference type="ARBA" id="ARBA00023242"/>
    </source>
</evidence>
<dbReference type="PIRSF" id="PIRSF015952">
    <property type="entry name" value="U3snoRNP11"/>
    <property type="match status" value="1"/>
</dbReference>
<dbReference type="PANTHER" id="PTHR12838">
    <property type="entry name" value="U3 SMALL NUCLEOLAR RNA-ASSOCIATED PROTEIN 11"/>
    <property type="match status" value="1"/>
</dbReference>
<evidence type="ECO:0000256" key="1">
    <source>
        <dbReference type="ARBA" id="ARBA00004604"/>
    </source>
</evidence>
<name>C1BR25_CALRO</name>
<evidence type="ECO:0000256" key="3">
    <source>
        <dbReference type="ARBA" id="ARBA00022552"/>
    </source>
</evidence>
<keyword evidence="6" id="KW-0175">Coiled coil</keyword>
<dbReference type="PANTHER" id="PTHR12838:SF0">
    <property type="entry name" value="U3 SMALL NUCLEOLAR RNA-ASSOCIATED PROTEIN 11-RELATED"/>
    <property type="match status" value="1"/>
</dbReference>
<feature type="compositionally biased region" description="Basic residues" evidence="7">
    <location>
        <begin position="1"/>
        <end position="17"/>
    </location>
</feature>
<feature type="compositionally biased region" description="Basic and acidic residues" evidence="7">
    <location>
        <begin position="18"/>
        <end position="27"/>
    </location>
</feature>
<dbReference type="Pfam" id="PF03998">
    <property type="entry name" value="Utp11"/>
    <property type="match status" value="1"/>
</dbReference>
<comment type="similarity">
    <text evidence="2 5">Belongs to the UTP11 family.</text>
</comment>
<feature type="region of interest" description="Disordered" evidence="7">
    <location>
        <begin position="1"/>
        <end position="27"/>
    </location>
</feature>
<evidence type="ECO:0000256" key="5">
    <source>
        <dbReference type="PIRNR" id="PIRNR015952"/>
    </source>
</evidence>
<gene>
    <name evidence="8" type="primary">UTP11</name>
</gene>
<keyword evidence="4 5" id="KW-0539">Nucleus</keyword>
<comment type="subcellular location">
    <subcellularLocation>
        <location evidence="1 5">Nucleus</location>
        <location evidence="1 5">Nucleolus</location>
    </subcellularLocation>
</comment>
<comment type="subunit">
    <text evidence="5">Component of the ribosomal small subunit (SSU) processome.</text>
</comment>
<evidence type="ECO:0000256" key="6">
    <source>
        <dbReference type="SAM" id="Coils"/>
    </source>
</evidence>
<dbReference type="InterPro" id="IPR007144">
    <property type="entry name" value="SSU_processome_Utp11"/>
</dbReference>
<comment type="function">
    <text evidence="5">Involved in nucleolar processing of pre-18S ribosomal RNA.</text>
</comment>
<dbReference type="GO" id="GO:0032040">
    <property type="term" value="C:small-subunit processome"/>
    <property type="evidence" value="ECO:0007669"/>
    <property type="project" value="UniProtKB-UniRule"/>
</dbReference>
<dbReference type="AlphaFoldDB" id="C1BR25"/>
<organism evidence="8">
    <name type="scientific">Caligus rogercresseyi</name>
    <name type="common">Sea louse</name>
    <dbReference type="NCBI Taxonomy" id="217165"/>
    <lineage>
        <taxon>Eukaryota</taxon>
        <taxon>Metazoa</taxon>
        <taxon>Ecdysozoa</taxon>
        <taxon>Arthropoda</taxon>
        <taxon>Crustacea</taxon>
        <taxon>Multicrustacea</taxon>
        <taxon>Hexanauplia</taxon>
        <taxon>Copepoda</taxon>
        <taxon>Siphonostomatoida</taxon>
        <taxon>Caligidae</taxon>
        <taxon>Caligus</taxon>
    </lineage>
</organism>
<accession>C1BR25</accession>
<dbReference type="EMBL" id="BT077054">
    <property type="protein sequence ID" value="ACO11478.1"/>
    <property type="molecule type" value="mRNA"/>
</dbReference>
<dbReference type="GO" id="GO:0006364">
    <property type="term" value="P:rRNA processing"/>
    <property type="evidence" value="ECO:0007669"/>
    <property type="project" value="UniProtKB-UniRule"/>
</dbReference>
<proteinExistence type="evidence at transcript level"/>
<keyword evidence="3 5" id="KW-0698">rRNA processing</keyword>
<evidence type="ECO:0000256" key="2">
    <source>
        <dbReference type="ARBA" id="ARBA00008105"/>
    </source>
</evidence>
<evidence type="ECO:0000313" key="8">
    <source>
        <dbReference type="EMBL" id="ACO11478.1"/>
    </source>
</evidence>
<feature type="coiled-coil region" evidence="6">
    <location>
        <begin position="32"/>
        <end position="59"/>
    </location>
</feature>